<dbReference type="OrthoDB" id="8478851at2"/>
<dbReference type="PROSITE" id="PS50977">
    <property type="entry name" value="HTH_TETR_2"/>
    <property type="match status" value="1"/>
</dbReference>
<proteinExistence type="predicted"/>
<dbReference type="InterPro" id="IPR009057">
    <property type="entry name" value="Homeodomain-like_sf"/>
</dbReference>
<evidence type="ECO:0000256" key="3">
    <source>
        <dbReference type="SAM" id="MobiDB-lite"/>
    </source>
</evidence>
<dbReference type="STRING" id="1114924.SAMN05216258_101427"/>
<dbReference type="SUPFAM" id="SSF46689">
    <property type="entry name" value="Homeodomain-like"/>
    <property type="match status" value="1"/>
</dbReference>
<evidence type="ECO:0000313" key="5">
    <source>
        <dbReference type="EMBL" id="SFH67126.1"/>
    </source>
</evidence>
<dbReference type="AlphaFoldDB" id="A0A1I3BYK5"/>
<feature type="DNA-binding region" description="H-T-H motif" evidence="2">
    <location>
        <begin position="59"/>
        <end position="78"/>
    </location>
</feature>
<keyword evidence="1 2" id="KW-0238">DNA-binding</keyword>
<dbReference type="GO" id="GO:0000976">
    <property type="term" value="F:transcription cis-regulatory region binding"/>
    <property type="evidence" value="ECO:0007669"/>
    <property type="project" value="TreeGrafter"/>
</dbReference>
<dbReference type="SUPFAM" id="SSF48498">
    <property type="entry name" value="Tetracyclin repressor-like, C-terminal domain"/>
    <property type="match status" value="1"/>
</dbReference>
<keyword evidence="6" id="KW-1185">Reference proteome</keyword>
<organism evidence="5 6">
    <name type="scientific">Albimonas pacifica</name>
    <dbReference type="NCBI Taxonomy" id="1114924"/>
    <lineage>
        <taxon>Bacteria</taxon>
        <taxon>Pseudomonadati</taxon>
        <taxon>Pseudomonadota</taxon>
        <taxon>Alphaproteobacteria</taxon>
        <taxon>Rhodobacterales</taxon>
        <taxon>Paracoccaceae</taxon>
        <taxon>Albimonas</taxon>
    </lineage>
</organism>
<name>A0A1I3BYK5_9RHOB</name>
<dbReference type="Gene3D" id="1.10.357.10">
    <property type="entry name" value="Tetracycline Repressor, domain 2"/>
    <property type="match status" value="1"/>
</dbReference>
<dbReference type="PANTHER" id="PTHR30055:SF226">
    <property type="entry name" value="HTH-TYPE TRANSCRIPTIONAL REGULATOR PKSA"/>
    <property type="match status" value="1"/>
</dbReference>
<gene>
    <name evidence="5" type="ORF">SAMN05216258_101427</name>
</gene>
<dbReference type="Pfam" id="PF17932">
    <property type="entry name" value="TetR_C_24"/>
    <property type="match status" value="1"/>
</dbReference>
<dbReference type="InterPro" id="IPR041490">
    <property type="entry name" value="KstR2_TetR_C"/>
</dbReference>
<dbReference type="Pfam" id="PF00440">
    <property type="entry name" value="TetR_N"/>
    <property type="match status" value="1"/>
</dbReference>
<protein>
    <submittedName>
        <fullName evidence="5">Transcriptional regulator, TetR family</fullName>
    </submittedName>
</protein>
<dbReference type="Gene3D" id="1.10.10.60">
    <property type="entry name" value="Homeodomain-like"/>
    <property type="match status" value="1"/>
</dbReference>
<dbReference type="EMBL" id="FOQH01000001">
    <property type="protein sequence ID" value="SFH67126.1"/>
    <property type="molecule type" value="Genomic_DNA"/>
</dbReference>
<dbReference type="PANTHER" id="PTHR30055">
    <property type="entry name" value="HTH-TYPE TRANSCRIPTIONAL REGULATOR RUTR"/>
    <property type="match status" value="1"/>
</dbReference>
<dbReference type="GO" id="GO:0003700">
    <property type="term" value="F:DNA-binding transcription factor activity"/>
    <property type="evidence" value="ECO:0007669"/>
    <property type="project" value="TreeGrafter"/>
</dbReference>
<feature type="region of interest" description="Disordered" evidence="3">
    <location>
        <begin position="1"/>
        <end position="37"/>
    </location>
</feature>
<dbReference type="RefSeq" id="WP_092857339.1">
    <property type="nucleotide sequence ID" value="NZ_FOQH01000001.1"/>
</dbReference>
<reference evidence="5 6" key="1">
    <citation type="submission" date="2016-10" db="EMBL/GenBank/DDBJ databases">
        <authorList>
            <person name="de Groot N.N."/>
        </authorList>
    </citation>
    <scope>NUCLEOTIDE SEQUENCE [LARGE SCALE GENOMIC DNA]</scope>
    <source>
        <strain evidence="5 6">CGMCC 1.11030</strain>
    </source>
</reference>
<dbReference type="InterPro" id="IPR001647">
    <property type="entry name" value="HTH_TetR"/>
</dbReference>
<evidence type="ECO:0000256" key="2">
    <source>
        <dbReference type="PROSITE-ProRule" id="PRU00335"/>
    </source>
</evidence>
<accession>A0A1I3BYK5</accession>
<evidence type="ECO:0000256" key="1">
    <source>
        <dbReference type="ARBA" id="ARBA00023125"/>
    </source>
</evidence>
<feature type="compositionally biased region" description="Basic residues" evidence="3">
    <location>
        <begin position="12"/>
        <end position="22"/>
    </location>
</feature>
<dbReference type="InterPro" id="IPR036271">
    <property type="entry name" value="Tet_transcr_reg_TetR-rel_C_sf"/>
</dbReference>
<sequence length="228" mass="25476">MDEAAQQTSPAKRARKGAPRPPRRAERGETPASKSEQTRARILDAAAFVFARKGYSDARLSDIARTARMQTGSLYYHFASREELVAEVMRAGVEQVHAAVRARMETIPEGTPEVERLRLLLECHLLTLIDENDYTRAISRLLGQVPPRLQLQHSANGRQFMALWRGLLREGQASGALRADVDMSAIRMLLLGAMSWSIVWFKPENGPAELVARDFARMAVDGLRARPD</sequence>
<dbReference type="PRINTS" id="PR00455">
    <property type="entry name" value="HTHTETR"/>
</dbReference>
<evidence type="ECO:0000313" key="6">
    <source>
        <dbReference type="Proteomes" id="UP000199377"/>
    </source>
</evidence>
<dbReference type="Proteomes" id="UP000199377">
    <property type="component" value="Unassembled WGS sequence"/>
</dbReference>
<dbReference type="InterPro" id="IPR050109">
    <property type="entry name" value="HTH-type_TetR-like_transc_reg"/>
</dbReference>
<feature type="domain" description="HTH tetR-type" evidence="4">
    <location>
        <begin position="36"/>
        <end position="96"/>
    </location>
</feature>
<evidence type="ECO:0000259" key="4">
    <source>
        <dbReference type="PROSITE" id="PS50977"/>
    </source>
</evidence>